<comment type="catalytic activity">
    <reaction evidence="21">
        <text>(2E)-octenoyl-CoA + NADPH + H(+) = octanoyl-CoA + NADP(+)</text>
        <dbReference type="Rhea" id="RHEA:44952"/>
        <dbReference type="ChEBI" id="CHEBI:15378"/>
        <dbReference type="ChEBI" id="CHEBI:57386"/>
        <dbReference type="ChEBI" id="CHEBI:57783"/>
        <dbReference type="ChEBI" id="CHEBI:58349"/>
        <dbReference type="ChEBI" id="CHEBI:62242"/>
    </reaction>
    <physiologicalReaction direction="left-to-right" evidence="21">
        <dbReference type="Rhea" id="RHEA:44953"/>
    </physiologicalReaction>
</comment>
<dbReference type="PANTHER" id="PTHR24317">
    <property type="entry name" value="PEROXISOMAL TRANS-2-ENOYL-COA REDUCTASE"/>
    <property type="match status" value="1"/>
</dbReference>
<dbReference type="PRINTS" id="PR00081">
    <property type="entry name" value="GDHRDH"/>
</dbReference>
<gene>
    <name evidence="23" type="ORF">AZF00_01770</name>
</gene>
<proteinExistence type="inferred from homology"/>
<dbReference type="SUPFAM" id="SSF51735">
    <property type="entry name" value="NAD(P)-binding Rossmann-fold domains"/>
    <property type="match status" value="1"/>
</dbReference>
<accession>A0A127M1M7</accession>
<dbReference type="STRING" id="1470434.AZF00_01770"/>
<dbReference type="InterPro" id="IPR057326">
    <property type="entry name" value="KR_dom"/>
</dbReference>
<keyword evidence="8" id="KW-0560">Oxidoreductase</keyword>
<keyword evidence="7" id="KW-0521">NADP</keyword>
<keyword evidence="11" id="KW-0275">Fatty acid biosynthesis</keyword>
<evidence type="ECO:0000256" key="5">
    <source>
        <dbReference type="ARBA" id="ARBA00022553"/>
    </source>
</evidence>
<dbReference type="InterPro" id="IPR002347">
    <property type="entry name" value="SDR_fam"/>
</dbReference>
<evidence type="ECO:0000256" key="9">
    <source>
        <dbReference type="ARBA" id="ARBA00023098"/>
    </source>
</evidence>
<comment type="catalytic activity">
    <reaction evidence="18">
        <text>(2E)-hexenoyl-CoA + NADPH + H(+) = hexanoyl-CoA + NADP(+)</text>
        <dbReference type="Rhea" id="RHEA:44956"/>
        <dbReference type="ChEBI" id="CHEBI:15378"/>
        <dbReference type="ChEBI" id="CHEBI:57783"/>
        <dbReference type="ChEBI" id="CHEBI:58349"/>
        <dbReference type="ChEBI" id="CHEBI:62077"/>
        <dbReference type="ChEBI" id="CHEBI:62620"/>
    </reaction>
    <physiologicalReaction direction="left-to-right" evidence="18">
        <dbReference type="Rhea" id="RHEA:44957"/>
    </physiologicalReaction>
</comment>
<evidence type="ECO:0000256" key="16">
    <source>
        <dbReference type="ARBA" id="ARBA00047570"/>
    </source>
</evidence>
<dbReference type="PANTHER" id="PTHR24317:SF7">
    <property type="entry name" value="PEROXISOMAL TRANS-2-ENOYL-COA REDUCTASE"/>
    <property type="match status" value="1"/>
</dbReference>
<dbReference type="Gene3D" id="3.40.50.720">
    <property type="entry name" value="NAD(P)-binding Rossmann-like Domain"/>
    <property type="match status" value="1"/>
</dbReference>
<evidence type="ECO:0000256" key="19">
    <source>
        <dbReference type="ARBA" id="ARBA00049251"/>
    </source>
</evidence>
<keyword evidence="6" id="KW-0276">Fatty acid metabolism</keyword>
<evidence type="ECO:0000256" key="10">
    <source>
        <dbReference type="ARBA" id="ARBA00023140"/>
    </source>
</evidence>
<evidence type="ECO:0000256" key="6">
    <source>
        <dbReference type="ARBA" id="ARBA00022832"/>
    </source>
</evidence>
<comment type="catalytic activity">
    <reaction evidence="19">
        <text>a (2E)-enoyl-CoA + NADPH + H(+) = a 2,3-saturated acyl-CoA + NADP(+)</text>
        <dbReference type="Rhea" id="RHEA:33763"/>
        <dbReference type="ChEBI" id="CHEBI:15378"/>
        <dbReference type="ChEBI" id="CHEBI:57783"/>
        <dbReference type="ChEBI" id="CHEBI:58349"/>
        <dbReference type="ChEBI" id="CHEBI:58856"/>
        <dbReference type="ChEBI" id="CHEBI:65111"/>
        <dbReference type="EC" id="1.3.1.38"/>
    </reaction>
    <physiologicalReaction direction="left-to-right" evidence="19">
        <dbReference type="Rhea" id="RHEA:33764"/>
    </physiologicalReaction>
</comment>
<organism evidence="23 24">
    <name type="scientific">Zhongshania aliphaticivorans</name>
    <dbReference type="NCBI Taxonomy" id="1470434"/>
    <lineage>
        <taxon>Bacteria</taxon>
        <taxon>Pseudomonadati</taxon>
        <taxon>Pseudomonadota</taxon>
        <taxon>Gammaproteobacteria</taxon>
        <taxon>Cellvibrionales</taxon>
        <taxon>Spongiibacteraceae</taxon>
        <taxon>Zhongshania</taxon>
    </lineage>
</organism>
<dbReference type="Proteomes" id="UP000074119">
    <property type="component" value="Chromosome"/>
</dbReference>
<dbReference type="GO" id="GO:0019166">
    <property type="term" value="F:trans-2-enoyl-CoA reductase (NADPH) activity"/>
    <property type="evidence" value="ECO:0007669"/>
    <property type="project" value="UniProtKB-EC"/>
</dbReference>
<dbReference type="EMBL" id="CP014544">
    <property type="protein sequence ID" value="AMO67109.1"/>
    <property type="molecule type" value="Genomic_DNA"/>
</dbReference>
<evidence type="ECO:0000256" key="14">
    <source>
        <dbReference type="ARBA" id="ARBA00038849"/>
    </source>
</evidence>
<dbReference type="InterPro" id="IPR052388">
    <property type="entry name" value="Peroxisomal_t2-enoyl-CoA_red"/>
</dbReference>
<reference evidence="23 24" key="1">
    <citation type="submission" date="2015-12" db="EMBL/GenBank/DDBJ databases">
        <authorList>
            <person name="Shamseldin A."/>
            <person name="Moawad H."/>
            <person name="Abd El-Rahim W.M."/>
            <person name="Sadowsky M.J."/>
        </authorList>
    </citation>
    <scope>NUCLEOTIDE SEQUENCE [LARGE SCALE GENOMIC DNA]</scope>
    <source>
        <strain evidence="23 24">SM2</strain>
    </source>
</reference>
<evidence type="ECO:0000313" key="24">
    <source>
        <dbReference type="Proteomes" id="UP000074119"/>
    </source>
</evidence>
<feature type="domain" description="Ketoreductase" evidence="22">
    <location>
        <begin position="28"/>
        <end position="197"/>
    </location>
</feature>
<dbReference type="InterPro" id="IPR036291">
    <property type="entry name" value="NAD(P)-bd_dom_sf"/>
</dbReference>
<evidence type="ECO:0000256" key="7">
    <source>
        <dbReference type="ARBA" id="ARBA00022857"/>
    </source>
</evidence>
<comment type="pathway">
    <text evidence="2">Lipid metabolism.</text>
</comment>
<dbReference type="GO" id="GO:0006633">
    <property type="term" value="P:fatty acid biosynthetic process"/>
    <property type="evidence" value="ECO:0007669"/>
    <property type="project" value="UniProtKB-KW"/>
</dbReference>
<dbReference type="SMART" id="SM00822">
    <property type="entry name" value="PKS_KR"/>
    <property type="match status" value="1"/>
</dbReference>
<evidence type="ECO:0000256" key="15">
    <source>
        <dbReference type="ARBA" id="ARBA00041063"/>
    </source>
</evidence>
<evidence type="ECO:0000256" key="3">
    <source>
        <dbReference type="ARBA" id="ARBA00006484"/>
    </source>
</evidence>
<evidence type="ECO:0000256" key="21">
    <source>
        <dbReference type="ARBA" id="ARBA00049559"/>
    </source>
</evidence>
<dbReference type="EC" id="1.3.1.38" evidence="14"/>
<keyword evidence="5" id="KW-0597">Phosphoprotein</keyword>
<evidence type="ECO:0000256" key="8">
    <source>
        <dbReference type="ARBA" id="ARBA00023002"/>
    </source>
</evidence>
<evidence type="ECO:0000256" key="2">
    <source>
        <dbReference type="ARBA" id="ARBA00005189"/>
    </source>
</evidence>
<evidence type="ECO:0000256" key="13">
    <source>
        <dbReference type="ARBA" id="ARBA00038622"/>
    </source>
</evidence>
<keyword evidence="10" id="KW-0576">Peroxisome</keyword>
<dbReference type="Pfam" id="PF13561">
    <property type="entry name" value="adh_short_C2"/>
    <property type="match status" value="1"/>
</dbReference>
<evidence type="ECO:0000256" key="1">
    <source>
        <dbReference type="ARBA" id="ARBA00004275"/>
    </source>
</evidence>
<comment type="subcellular location">
    <subcellularLocation>
        <location evidence="1">Peroxisome</location>
    </subcellularLocation>
</comment>
<dbReference type="AlphaFoldDB" id="A0A127M1M7"/>
<evidence type="ECO:0000256" key="20">
    <source>
        <dbReference type="ARBA" id="ARBA00049386"/>
    </source>
</evidence>
<evidence type="ECO:0000256" key="17">
    <source>
        <dbReference type="ARBA" id="ARBA00048686"/>
    </source>
</evidence>
<dbReference type="PRINTS" id="PR00080">
    <property type="entry name" value="SDRFAMILY"/>
</dbReference>
<name>A0A127M1M7_9GAMM</name>
<keyword evidence="4" id="KW-0444">Lipid biosynthesis</keyword>
<comment type="catalytic activity">
    <reaction evidence="20">
        <text>(2E)-decenoyl-CoA + NADPH + H(+) = decanoyl-CoA + NADP(+)</text>
        <dbReference type="Rhea" id="RHEA:44960"/>
        <dbReference type="ChEBI" id="CHEBI:15378"/>
        <dbReference type="ChEBI" id="CHEBI:57783"/>
        <dbReference type="ChEBI" id="CHEBI:58349"/>
        <dbReference type="ChEBI" id="CHEBI:61406"/>
        <dbReference type="ChEBI" id="CHEBI:61430"/>
    </reaction>
    <physiologicalReaction direction="left-to-right" evidence="20">
        <dbReference type="Rhea" id="RHEA:44961"/>
    </physiologicalReaction>
</comment>
<sequence>MTAANTVMTDQDFAEAKTLFGEGSFSDKVVLVSGGGSGIGKATAWLLARLGAKVIIIGRTEPKLAACCQAITAAGYRAEYHVQDIRDYDGIAAMFAKVFDKYGRLDALINNAGGQFPQPAIEFSKNGFDAVVGNNLNGSWYMMQQAARQWRERKQRAVIVNVVAVVSRGMAGGAHTCAARAGVIHLSKTVAVEWAEYGIRVNCVAPGVIFSEGMGVYSDEARSAFDRSNPMKRFGTPWEIAQSCAFLASEAAGFVTGEVLTVDGGGKLWGDLWMAGKPDYFS</sequence>
<evidence type="ECO:0000256" key="11">
    <source>
        <dbReference type="ARBA" id="ARBA00023160"/>
    </source>
</evidence>
<dbReference type="RefSeq" id="WP_062382809.1">
    <property type="nucleotide sequence ID" value="NZ_CP014544.1"/>
</dbReference>
<evidence type="ECO:0000256" key="12">
    <source>
        <dbReference type="ARBA" id="ARBA00037124"/>
    </source>
</evidence>
<evidence type="ECO:0000256" key="18">
    <source>
        <dbReference type="ARBA" id="ARBA00049108"/>
    </source>
</evidence>
<comment type="subunit">
    <text evidence="13">Interacts with PEX5, probably required to target it into peroxisomes.</text>
</comment>
<comment type="catalytic activity">
    <reaction evidence="17">
        <text>(2E)-tetradecenoyl-CoA + NADPH + H(+) = tetradecanoyl-CoA + NADP(+)</text>
        <dbReference type="Rhea" id="RHEA:44968"/>
        <dbReference type="ChEBI" id="CHEBI:15378"/>
        <dbReference type="ChEBI" id="CHEBI:57385"/>
        <dbReference type="ChEBI" id="CHEBI:57783"/>
        <dbReference type="ChEBI" id="CHEBI:58349"/>
        <dbReference type="ChEBI" id="CHEBI:61405"/>
    </reaction>
    <physiologicalReaction direction="left-to-right" evidence="17">
        <dbReference type="Rhea" id="RHEA:44969"/>
    </physiologicalReaction>
</comment>
<comment type="similarity">
    <text evidence="3">Belongs to the short-chain dehydrogenases/reductases (SDR) family.</text>
</comment>
<evidence type="ECO:0000256" key="4">
    <source>
        <dbReference type="ARBA" id="ARBA00022516"/>
    </source>
</evidence>
<comment type="catalytic activity">
    <reaction evidence="16">
        <text>(2E)-dodecenoyl-CoA + NADPH + H(+) = dodecanoyl-CoA + NADP(+)</text>
        <dbReference type="Rhea" id="RHEA:44964"/>
        <dbReference type="ChEBI" id="CHEBI:15378"/>
        <dbReference type="ChEBI" id="CHEBI:57330"/>
        <dbReference type="ChEBI" id="CHEBI:57375"/>
        <dbReference type="ChEBI" id="CHEBI:57783"/>
        <dbReference type="ChEBI" id="CHEBI:58349"/>
    </reaction>
    <physiologicalReaction direction="left-to-right" evidence="16">
        <dbReference type="Rhea" id="RHEA:44965"/>
    </physiologicalReaction>
</comment>
<keyword evidence="9" id="KW-0443">Lipid metabolism</keyword>
<protein>
    <recommendedName>
        <fullName evidence="15">Peroxisomal trans-2-enoyl-CoA reductase</fullName>
        <ecNumber evidence="14">1.3.1.38</ecNumber>
    </recommendedName>
</protein>
<dbReference type="FunFam" id="3.40.50.720:FF:000084">
    <property type="entry name" value="Short-chain dehydrogenase reductase"/>
    <property type="match status" value="1"/>
</dbReference>
<evidence type="ECO:0000313" key="23">
    <source>
        <dbReference type="EMBL" id="AMO67109.1"/>
    </source>
</evidence>
<dbReference type="KEGG" id="zal:AZF00_01770"/>
<comment type="function">
    <text evidence="12">Participates in chain elongation of fatty acids. Catalyzes the reduction of trans-2-enoyl-CoAs of varying chain lengths from 6:1 to 16:1, having maximum activity with 10:1 CoA. Has no 2,4-dienoyl-CoA reductase activity.</text>
</comment>
<evidence type="ECO:0000259" key="22">
    <source>
        <dbReference type="SMART" id="SM00822"/>
    </source>
</evidence>